<dbReference type="Gene3D" id="3.30.40.10">
    <property type="entry name" value="Zinc/RING finger domain, C3HC4 (zinc finger)"/>
    <property type="match status" value="1"/>
</dbReference>
<dbReference type="InterPro" id="IPR037922">
    <property type="entry name" value="MSL2"/>
</dbReference>
<comment type="similarity">
    <text evidence="5">Belongs to the MSL2 family.</text>
</comment>
<feature type="domain" description="RING-type" evidence="7">
    <location>
        <begin position="42"/>
        <end position="83"/>
    </location>
</feature>
<keyword evidence="2 4" id="KW-0863">Zinc-finger</keyword>
<feature type="domain" description="CXC MSL2-type" evidence="8">
    <location>
        <begin position="669"/>
        <end position="719"/>
    </location>
</feature>
<dbReference type="InterPro" id="IPR032043">
    <property type="entry name" value="Msl2_Znf-RING"/>
</dbReference>
<dbReference type="InterPro" id="IPR033467">
    <property type="entry name" value="Tesmin/TSO1-like_CXC"/>
</dbReference>
<protein>
    <recommendedName>
        <fullName evidence="11">E3 ubiquitin-protein ligase msl-2</fullName>
    </recommendedName>
</protein>
<dbReference type="Proteomes" id="UP001200034">
    <property type="component" value="Unassembled WGS sequence"/>
</dbReference>
<dbReference type="InterPro" id="IPR001841">
    <property type="entry name" value="Znf_RING"/>
</dbReference>
<name>A0AAD4K5M5_9MUSC</name>
<dbReference type="InterPro" id="IPR013083">
    <property type="entry name" value="Znf_RING/FYVE/PHD"/>
</dbReference>
<evidence type="ECO:0000256" key="1">
    <source>
        <dbReference type="ARBA" id="ARBA00022723"/>
    </source>
</evidence>
<evidence type="ECO:0000259" key="7">
    <source>
        <dbReference type="PROSITE" id="PS50089"/>
    </source>
</evidence>
<dbReference type="PANTHER" id="PTHR16048">
    <property type="entry name" value="MSL2-RELATED"/>
    <property type="match status" value="1"/>
</dbReference>
<evidence type="ECO:0000256" key="6">
    <source>
        <dbReference type="SAM" id="MobiDB-lite"/>
    </source>
</evidence>
<dbReference type="Pfam" id="PF16682">
    <property type="entry name" value="MSL2-CXC"/>
    <property type="match status" value="1"/>
</dbReference>
<evidence type="ECO:0000259" key="8">
    <source>
        <dbReference type="PROSITE" id="PS52051"/>
    </source>
</evidence>
<dbReference type="SUPFAM" id="SSF57850">
    <property type="entry name" value="RING/U-box"/>
    <property type="match status" value="1"/>
</dbReference>
<dbReference type="PANTHER" id="PTHR16048:SF3">
    <property type="entry name" value="E3 UBIQUITIN-PROTEIN LIGASE MSL2"/>
    <property type="match status" value="1"/>
</dbReference>
<organism evidence="9 10">
    <name type="scientific">Drosophila rubida</name>
    <dbReference type="NCBI Taxonomy" id="30044"/>
    <lineage>
        <taxon>Eukaryota</taxon>
        <taxon>Metazoa</taxon>
        <taxon>Ecdysozoa</taxon>
        <taxon>Arthropoda</taxon>
        <taxon>Hexapoda</taxon>
        <taxon>Insecta</taxon>
        <taxon>Pterygota</taxon>
        <taxon>Neoptera</taxon>
        <taxon>Endopterygota</taxon>
        <taxon>Diptera</taxon>
        <taxon>Brachycera</taxon>
        <taxon>Muscomorpha</taxon>
        <taxon>Ephydroidea</taxon>
        <taxon>Drosophilidae</taxon>
        <taxon>Drosophila</taxon>
    </lineage>
</organism>
<evidence type="ECO:0000256" key="4">
    <source>
        <dbReference type="PROSITE-ProRule" id="PRU00175"/>
    </source>
</evidence>
<keyword evidence="10" id="KW-1185">Reference proteome</keyword>
<dbReference type="Pfam" id="PF16685">
    <property type="entry name" value="zf-RING_10"/>
    <property type="match status" value="1"/>
</dbReference>
<dbReference type="EMBL" id="JAJJHW010001127">
    <property type="protein sequence ID" value="KAH8377546.1"/>
    <property type="molecule type" value="Genomic_DNA"/>
</dbReference>
<dbReference type="GO" id="GO:0061630">
    <property type="term" value="F:ubiquitin protein ligase activity"/>
    <property type="evidence" value="ECO:0007669"/>
    <property type="project" value="InterPro"/>
</dbReference>
<dbReference type="AlphaFoldDB" id="A0AAD4K5M5"/>
<keyword evidence="3" id="KW-0862">Zinc</keyword>
<evidence type="ECO:0000313" key="9">
    <source>
        <dbReference type="EMBL" id="KAH8377546.1"/>
    </source>
</evidence>
<dbReference type="PROSITE" id="PS00518">
    <property type="entry name" value="ZF_RING_1"/>
    <property type="match status" value="1"/>
</dbReference>
<keyword evidence="5" id="KW-0539">Nucleus</keyword>
<dbReference type="SMART" id="SM01114">
    <property type="entry name" value="CXC"/>
    <property type="match status" value="1"/>
</dbReference>
<sequence length="913" mass="96438">MEAQTVYIKLWRLSLKSASNVSTRRLEELTAGIGELRQLLSCVVCRELLKDPYEPLRRRCGHHVCRLCLRGRKNLKPTCEQCQDCVDFKTYKENKSMAWQMLCYKTLCKHLQQSLLYAQLAGQKPSNCRLYRDMALTSRIQLPDMSAQWFIREGANYIDMCDTFLPQSEMLTLKDIASLPAETPPSTAATTPELPNEQHLPESQLSLTDIELEAAATGDQFTHHSIPMLPSSNVARVLQMPTTAQPIMTAGFIEPSWTDQVDLSAAFSLNTFTQSGDTTANYATYVLPSECSELPLNMPAIGQVVQMPMKRITANTSTAAMPAAGFKRRHAELLAEELEEQQEFTQLQRKPTIISSVQVMPPIAHSLAAVVPKTITASVPKAMTSAVSKAVQRTATSPKPMTASPAAPKALATILPANKILTAVIAAPKAIVASPKVLAGVAAAPKALTEVVAARKAVTAVIAAPKASAAVVAAPKALTATVAATVPKASAAQSAHVPSLASTVPKTLAASIAAADSETVTISTTATAPEIATNAVATNSPSTTTFIPKTTAFTRAAVIPKSTATPSTIAVSKPTAASKPQPISPTAVATTRSIATTKAAAAPAAVAATTAKVAAAAAPPKAIAKVAAAAVPPKAIAKVAAAAAPPKAIETTAKEQSTTRSSGKKLKPKDKRGCRCGTSSAPGKATCRTTRCVCYMAGLKCVNCKCNGCKNPHTYVGDDSSDEDAIEVLEDGMDAKAEMITGAKAVTKADQKCTVTEVVAEKAPISTPPPAPIQEGVTLVPVTNPHESQHPLVVLQNESGEYQYFNTFNGSEPIDPAEAGFQRVVMPPPPAPPSVEQTAKKFKSVKGLEVPSSAPQLSSHSRLESVDELLGASSKNKVVAGDSAQALFEDIMSGQDDLFHLKFKYTYICIHHF</sequence>
<dbReference type="PROSITE" id="PS50089">
    <property type="entry name" value="ZF_RING_2"/>
    <property type="match status" value="1"/>
</dbReference>
<evidence type="ECO:0000256" key="3">
    <source>
        <dbReference type="ARBA" id="ARBA00022833"/>
    </source>
</evidence>
<dbReference type="InterPro" id="IPR017907">
    <property type="entry name" value="Znf_RING_CS"/>
</dbReference>
<dbReference type="CDD" id="cd13122">
    <property type="entry name" value="MSL2_CXC"/>
    <property type="match status" value="1"/>
</dbReference>
<dbReference type="InterPro" id="IPR032049">
    <property type="entry name" value="Msl2-CXC"/>
</dbReference>
<dbReference type="GO" id="GO:0008270">
    <property type="term" value="F:zinc ion binding"/>
    <property type="evidence" value="ECO:0007669"/>
    <property type="project" value="UniProtKB-KW"/>
</dbReference>
<evidence type="ECO:0008006" key="11">
    <source>
        <dbReference type="Google" id="ProtNLM"/>
    </source>
</evidence>
<accession>A0AAD4K5M5</accession>
<keyword evidence="5" id="KW-0158">Chromosome</keyword>
<reference evidence="9" key="1">
    <citation type="journal article" date="2021" name="Mol. Ecol. Resour.">
        <title>Phylogenomic analyses of the genus Drosophila reveals genomic signals of climate adaptation.</title>
        <authorList>
            <person name="Li F."/>
            <person name="Rane R.V."/>
            <person name="Luria V."/>
            <person name="Xiong Z."/>
            <person name="Chen J."/>
            <person name="Li Z."/>
            <person name="Catullo R.A."/>
            <person name="Griffin P.C."/>
            <person name="Schiffer M."/>
            <person name="Pearce S."/>
            <person name="Lee S.F."/>
            <person name="McElroy K."/>
            <person name="Stocker A."/>
            <person name="Shirriffs J."/>
            <person name="Cockerell F."/>
            <person name="Coppin C."/>
            <person name="Sgro C.M."/>
            <person name="Karger A."/>
            <person name="Cain J.W."/>
            <person name="Weber J.A."/>
            <person name="Santpere G."/>
            <person name="Kirschner M.W."/>
            <person name="Hoffmann A.A."/>
            <person name="Oakeshott J.G."/>
            <person name="Zhang G."/>
        </authorList>
    </citation>
    <scope>NUCLEOTIDE SEQUENCE</scope>
    <source>
        <strain evidence="9">BGI-SZ-2011g</strain>
    </source>
</reference>
<evidence type="ECO:0000256" key="5">
    <source>
        <dbReference type="PROSITE-ProRule" id="PRU01396"/>
    </source>
</evidence>
<evidence type="ECO:0000313" key="10">
    <source>
        <dbReference type="Proteomes" id="UP001200034"/>
    </source>
</evidence>
<evidence type="ECO:0000256" key="2">
    <source>
        <dbReference type="ARBA" id="ARBA00022771"/>
    </source>
</evidence>
<keyword evidence="1" id="KW-0479">Metal-binding</keyword>
<dbReference type="GO" id="GO:0016567">
    <property type="term" value="P:protein ubiquitination"/>
    <property type="evidence" value="ECO:0007669"/>
    <property type="project" value="TreeGrafter"/>
</dbReference>
<proteinExistence type="inferred from homology"/>
<dbReference type="PROSITE" id="PS52051">
    <property type="entry name" value="CXC_MSL2"/>
    <property type="match status" value="1"/>
</dbReference>
<gene>
    <name evidence="9" type="ORF">KR093_005883</name>
</gene>
<comment type="caution">
    <text evidence="9">The sequence shown here is derived from an EMBL/GenBank/DDBJ whole genome shotgun (WGS) entry which is preliminary data.</text>
</comment>
<dbReference type="GO" id="GO:0072487">
    <property type="term" value="C:MSL complex"/>
    <property type="evidence" value="ECO:0007669"/>
    <property type="project" value="UniProtKB-UniRule"/>
</dbReference>
<feature type="region of interest" description="Disordered" evidence="6">
    <location>
        <begin position="650"/>
        <end position="684"/>
    </location>
</feature>
<feature type="compositionally biased region" description="Basic residues" evidence="6">
    <location>
        <begin position="662"/>
        <end position="674"/>
    </location>
</feature>